<name>A0A8H5LGV0_9AGAR</name>
<dbReference type="Gene3D" id="1.20.1280.50">
    <property type="match status" value="1"/>
</dbReference>
<dbReference type="Proteomes" id="UP000559256">
    <property type="component" value="Unassembled WGS sequence"/>
</dbReference>
<protein>
    <recommendedName>
        <fullName evidence="3">F-box domain-containing protein</fullName>
    </recommendedName>
</protein>
<dbReference type="AlphaFoldDB" id="A0A8H5LGV0"/>
<accession>A0A8H5LGV0</accession>
<comment type="caution">
    <text evidence="1">The sequence shown here is derived from an EMBL/GenBank/DDBJ whole genome shotgun (WGS) entry which is preliminary data.</text>
</comment>
<dbReference type="EMBL" id="JAACJM010000054">
    <property type="protein sequence ID" value="KAF5356633.1"/>
    <property type="molecule type" value="Genomic_DNA"/>
</dbReference>
<dbReference type="OrthoDB" id="3365698at2759"/>
<organism evidence="1 2">
    <name type="scientific">Tetrapyrgos nigripes</name>
    <dbReference type="NCBI Taxonomy" id="182062"/>
    <lineage>
        <taxon>Eukaryota</taxon>
        <taxon>Fungi</taxon>
        <taxon>Dikarya</taxon>
        <taxon>Basidiomycota</taxon>
        <taxon>Agaricomycotina</taxon>
        <taxon>Agaricomycetes</taxon>
        <taxon>Agaricomycetidae</taxon>
        <taxon>Agaricales</taxon>
        <taxon>Marasmiineae</taxon>
        <taxon>Marasmiaceae</taxon>
        <taxon>Tetrapyrgos</taxon>
    </lineage>
</organism>
<keyword evidence="2" id="KW-1185">Reference proteome</keyword>
<reference evidence="1 2" key="1">
    <citation type="journal article" date="2020" name="ISME J.">
        <title>Uncovering the hidden diversity of litter-decomposition mechanisms in mushroom-forming fungi.</title>
        <authorList>
            <person name="Floudas D."/>
            <person name="Bentzer J."/>
            <person name="Ahren D."/>
            <person name="Johansson T."/>
            <person name="Persson P."/>
            <person name="Tunlid A."/>
        </authorList>
    </citation>
    <scope>NUCLEOTIDE SEQUENCE [LARGE SCALE GENOMIC DNA]</scope>
    <source>
        <strain evidence="1 2">CBS 291.85</strain>
    </source>
</reference>
<evidence type="ECO:0000313" key="1">
    <source>
        <dbReference type="EMBL" id="KAF5356633.1"/>
    </source>
</evidence>
<gene>
    <name evidence="1" type="ORF">D9758_008249</name>
</gene>
<proteinExistence type="predicted"/>
<evidence type="ECO:0008006" key="3">
    <source>
        <dbReference type="Google" id="ProtNLM"/>
    </source>
</evidence>
<sequence length="530" mass="59712">MNSMPLENMNHILSLLRANYSSHTTDVSLCLTKTERDIQGVQEDIQSILHDIRQLEGKISSLRIAQRGLEWRASRYRSLLAPVRRIPPEVLSYIFELASLNGCSIIETVHSPPVQLSQVCASWRDLARRTPKLWSHISIFEEAFSRPSHQVKSFVTAHLELSKNSPLYVDLEMPELINRDNELALFVIQTLVSHSARWKELYLNNMAPFSQQLSAIRGRLPLLQDLWLHSKLDVDLDAFELAPSLRTLKSNSGACSLIRLPWNQVTMCQILNSSSSIALQELSLASHCNEVELLDCAIKESEGPVQHIVHNLRSLLIGVNREYPDFHYWFNRLTLPRLTSLSIAGLEEAPPISCQSALASDYFPVFLSRSSCTITSLSLIDLLLSASDALALLSALPLLSSLTIHESAVKPFKNNILTAQFFNSFAIDHDNPFSNRQSASTKHLRSLNLRLHATLPAKLIVEVIESRWIVDPEYSAVLGIDDLSAVEIVVLRSEGATMLDVQELCDSLDWIRRRELQFTCSSKFLEAKET</sequence>
<evidence type="ECO:0000313" key="2">
    <source>
        <dbReference type="Proteomes" id="UP000559256"/>
    </source>
</evidence>